<feature type="region of interest" description="Disordered" evidence="1">
    <location>
        <begin position="100"/>
        <end position="125"/>
    </location>
</feature>
<reference evidence="2" key="1">
    <citation type="journal article" date="2020" name="Stud. Mycol.">
        <title>101 Dothideomycetes genomes: a test case for predicting lifestyles and emergence of pathogens.</title>
        <authorList>
            <person name="Haridas S."/>
            <person name="Albert R."/>
            <person name="Binder M."/>
            <person name="Bloem J."/>
            <person name="Labutti K."/>
            <person name="Salamov A."/>
            <person name="Andreopoulos B."/>
            <person name="Baker S."/>
            <person name="Barry K."/>
            <person name="Bills G."/>
            <person name="Bluhm B."/>
            <person name="Cannon C."/>
            <person name="Castanera R."/>
            <person name="Culley D."/>
            <person name="Daum C."/>
            <person name="Ezra D."/>
            <person name="Gonzalez J."/>
            <person name="Henrissat B."/>
            <person name="Kuo A."/>
            <person name="Liang C."/>
            <person name="Lipzen A."/>
            <person name="Lutzoni F."/>
            <person name="Magnuson J."/>
            <person name="Mondo S."/>
            <person name="Nolan M."/>
            <person name="Ohm R."/>
            <person name="Pangilinan J."/>
            <person name="Park H.-J."/>
            <person name="Ramirez L."/>
            <person name="Alfaro M."/>
            <person name="Sun H."/>
            <person name="Tritt A."/>
            <person name="Yoshinaga Y."/>
            <person name="Zwiers L.-H."/>
            <person name="Turgeon B."/>
            <person name="Goodwin S."/>
            <person name="Spatafora J."/>
            <person name="Crous P."/>
            <person name="Grigoriev I."/>
        </authorList>
    </citation>
    <scope>NUCLEOTIDE SEQUENCE</scope>
    <source>
        <strain evidence="2">CBS 101060</strain>
    </source>
</reference>
<feature type="region of interest" description="Disordered" evidence="1">
    <location>
        <begin position="17"/>
        <end position="75"/>
    </location>
</feature>
<keyword evidence="3" id="KW-1185">Reference proteome</keyword>
<evidence type="ECO:0000313" key="2">
    <source>
        <dbReference type="EMBL" id="KAF2835183.1"/>
    </source>
</evidence>
<proteinExistence type="predicted"/>
<evidence type="ECO:0000313" key="3">
    <source>
        <dbReference type="Proteomes" id="UP000799429"/>
    </source>
</evidence>
<comment type="caution">
    <text evidence="2">The sequence shown here is derived from an EMBL/GenBank/DDBJ whole genome shotgun (WGS) entry which is preliminary data.</text>
</comment>
<dbReference type="EMBL" id="MU006111">
    <property type="protein sequence ID" value="KAF2835183.1"/>
    <property type="molecule type" value="Genomic_DNA"/>
</dbReference>
<sequence>MQTDELDWSYYDALLSPTNVPATDMTNTHPYSYPPSTAPGQRQHQTARPGPYGHASQSPPSPHPHSTWSPSDPYLPHRSDPTALYDRNIGVWGRTSHPFAPSYPHTPPSYPRAPNTGSSNHGRTPHPDHYPFTPSQLQALAYLKAEGRTYVEIAAFFRQRGGRSRRPTDREVYVAMRDLYFGDRMAGGCVV</sequence>
<name>A0A9P4VL57_9PEZI</name>
<dbReference type="AlphaFoldDB" id="A0A9P4VL57"/>
<organism evidence="2 3">
    <name type="scientific">Patellaria atrata CBS 101060</name>
    <dbReference type="NCBI Taxonomy" id="1346257"/>
    <lineage>
        <taxon>Eukaryota</taxon>
        <taxon>Fungi</taxon>
        <taxon>Dikarya</taxon>
        <taxon>Ascomycota</taxon>
        <taxon>Pezizomycotina</taxon>
        <taxon>Dothideomycetes</taxon>
        <taxon>Dothideomycetes incertae sedis</taxon>
        <taxon>Patellariales</taxon>
        <taxon>Patellariaceae</taxon>
        <taxon>Patellaria</taxon>
    </lineage>
</organism>
<accession>A0A9P4VL57</accession>
<feature type="compositionally biased region" description="Low complexity" evidence="1">
    <location>
        <begin position="54"/>
        <end position="72"/>
    </location>
</feature>
<feature type="compositionally biased region" description="Polar residues" evidence="1">
    <location>
        <begin position="17"/>
        <end position="31"/>
    </location>
</feature>
<gene>
    <name evidence="2" type="ORF">M501DRAFT_1061155</name>
</gene>
<evidence type="ECO:0000256" key="1">
    <source>
        <dbReference type="SAM" id="MobiDB-lite"/>
    </source>
</evidence>
<protein>
    <submittedName>
        <fullName evidence="2">Uncharacterized protein</fullName>
    </submittedName>
</protein>
<dbReference type="Proteomes" id="UP000799429">
    <property type="component" value="Unassembled WGS sequence"/>
</dbReference>